<keyword evidence="3" id="KW-0539">Nucleus</keyword>
<keyword evidence="8" id="KW-1185">Reference proteome</keyword>
<dbReference type="Gene3D" id="1.10.10.60">
    <property type="entry name" value="Homeodomain-like"/>
    <property type="match status" value="2"/>
</dbReference>
<sequence>MGRKPCCDKAHTNRGAWTKEEDDRLIEYIRMNGHGSWRSLPKAAGVYVQNFVFFSSSSFLVFSRLPNGGLRFRVWFIVGLIGLLRCGKSCRLRWINYLRPDVKRGNFTIDEDELIIKLHKLLGNKWSLIAGRLPGRTDNEIKNHWNTHIRRRLLRGGIDPKTHQPTKPTTTEEGNCSSALTAATIDGAEKPPQPPPEQQPNQFPDGEEEHVNLELTLALFPTPSESTAESKLRRTTAPDGPDEDAGACVGCCQLSNEDSHQCQKCYNQDFNLTL</sequence>
<evidence type="ECO:0000256" key="4">
    <source>
        <dbReference type="SAM" id="MobiDB-lite"/>
    </source>
</evidence>
<reference evidence="7 8" key="1">
    <citation type="journal article" date="2023" name="Hortic Res">
        <title>The complete reference genome for grapevine (Vitis vinifera L.) genetics and breeding.</title>
        <authorList>
            <person name="Shi X."/>
            <person name="Cao S."/>
            <person name="Wang X."/>
            <person name="Huang S."/>
            <person name="Wang Y."/>
            <person name="Liu Z."/>
            <person name="Liu W."/>
            <person name="Leng X."/>
            <person name="Peng Y."/>
            <person name="Wang N."/>
            <person name="Wang Y."/>
            <person name="Ma Z."/>
            <person name="Xu X."/>
            <person name="Zhang F."/>
            <person name="Xue H."/>
            <person name="Zhong H."/>
            <person name="Wang Y."/>
            <person name="Zhang K."/>
            <person name="Velt A."/>
            <person name="Avia K."/>
            <person name="Holtgrawe D."/>
            <person name="Grimplet J."/>
            <person name="Matus J.T."/>
            <person name="Ware D."/>
            <person name="Wu X."/>
            <person name="Wang H."/>
            <person name="Liu C."/>
            <person name="Fang Y."/>
            <person name="Rustenholz C."/>
            <person name="Cheng Z."/>
            <person name="Xiao H."/>
            <person name="Zhou Y."/>
        </authorList>
    </citation>
    <scope>NUCLEOTIDE SEQUENCE [LARGE SCALE GENOMIC DNA]</scope>
    <source>
        <strain evidence="8">cv. Pinot noir / PN40024</strain>
        <tissue evidence="7">Leaf</tissue>
    </source>
</reference>
<feature type="domain" description="HTH myb-type" evidence="6">
    <location>
        <begin position="9"/>
        <end position="39"/>
    </location>
</feature>
<dbReference type="CDD" id="cd00167">
    <property type="entry name" value="SANT"/>
    <property type="match status" value="2"/>
</dbReference>
<evidence type="ECO:0000259" key="5">
    <source>
        <dbReference type="PROSITE" id="PS50090"/>
    </source>
</evidence>
<dbReference type="Proteomes" id="UP001227230">
    <property type="component" value="Chromosome 18"/>
</dbReference>
<feature type="domain" description="HTH myb-type" evidence="6">
    <location>
        <begin position="99"/>
        <end position="153"/>
    </location>
</feature>
<evidence type="ECO:0000313" key="8">
    <source>
        <dbReference type="Proteomes" id="UP001227230"/>
    </source>
</evidence>
<name>A0ABY9DXS5_VITVI</name>
<dbReference type="PANTHER" id="PTHR47999">
    <property type="entry name" value="TRANSCRIPTION FACTOR MYB8-RELATED-RELATED"/>
    <property type="match status" value="1"/>
</dbReference>
<evidence type="ECO:0000259" key="6">
    <source>
        <dbReference type="PROSITE" id="PS51294"/>
    </source>
</evidence>
<dbReference type="PROSITE" id="PS51294">
    <property type="entry name" value="HTH_MYB"/>
    <property type="match status" value="2"/>
</dbReference>
<dbReference type="InterPro" id="IPR017930">
    <property type="entry name" value="Myb_dom"/>
</dbReference>
<feature type="region of interest" description="Disordered" evidence="4">
    <location>
        <begin position="220"/>
        <end position="244"/>
    </location>
</feature>
<dbReference type="SUPFAM" id="SSF46689">
    <property type="entry name" value="Homeodomain-like"/>
    <property type="match status" value="2"/>
</dbReference>
<dbReference type="Pfam" id="PF00249">
    <property type="entry name" value="Myb_DNA-binding"/>
    <property type="match status" value="2"/>
</dbReference>
<dbReference type="EMBL" id="CP126665">
    <property type="protein sequence ID" value="WKA11236.1"/>
    <property type="molecule type" value="Genomic_DNA"/>
</dbReference>
<dbReference type="PROSITE" id="PS50090">
    <property type="entry name" value="MYB_LIKE"/>
    <property type="match status" value="2"/>
</dbReference>
<feature type="region of interest" description="Disordered" evidence="4">
    <location>
        <begin position="154"/>
        <end position="176"/>
    </location>
</feature>
<dbReference type="InterPro" id="IPR009057">
    <property type="entry name" value="Homeodomain-like_sf"/>
</dbReference>
<proteinExistence type="predicted"/>
<keyword evidence="2" id="KW-0238">DNA-binding</keyword>
<feature type="domain" description="Myb-like" evidence="5">
    <location>
        <begin position="9"/>
        <end position="98"/>
    </location>
</feature>
<dbReference type="SMART" id="SM00717">
    <property type="entry name" value="SANT"/>
    <property type="match status" value="2"/>
</dbReference>
<feature type="region of interest" description="Disordered" evidence="4">
    <location>
        <begin position="186"/>
        <end position="205"/>
    </location>
</feature>
<evidence type="ECO:0000256" key="3">
    <source>
        <dbReference type="ARBA" id="ARBA00023242"/>
    </source>
</evidence>
<evidence type="ECO:0000313" key="7">
    <source>
        <dbReference type="EMBL" id="WKA11236.1"/>
    </source>
</evidence>
<evidence type="ECO:0000256" key="2">
    <source>
        <dbReference type="ARBA" id="ARBA00023125"/>
    </source>
</evidence>
<organism evidence="7 8">
    <name type="scientific">Vitis vinifera</name>
    <name type="common">Grape</name>
    <dbReference type="NCBI Taxonomy" id="29760"/>
    <lineage>
        <taxon>Eukaryota</taxon>
        <taxon>Viridiplantae</taxon>
        <taxon>Streptophyta</taxon>
        <taxon>Embryophyta</taxon>
        <taxon>Tracheophyta</taxon>
        <taxon>Spermatophyta</taxon>
        <taxon>Magnoliopsida</taxon>
        <taxon>eudicotyledons</taxon>
        <taxon>Gunneridae</taxon>
        <taxon>Pentapetalae</taxon>
        <taxon>rosids</taxon>
        <taxon>Vitales</taxon>
        <taxon>Vitaceae</taxon>
        <taxon>Viteae</taxon>
        <taxon>Vitis</taxon>
    </lineage>
</organism>
<accession>A0ABY9DXS5</accession>
<feature type="domain" description="Myb-like" evidence="5">
    <location>
        <begin position="99"/>
        <end position="149"/>
    </location>
</feature>
<comment type="subcellular location">
    <subcellularLocation>
        <location evidence="1">Nucleus</location>
    </subcellularLocation>
</comment>
<dbReference type="InterPro" id="IPR001005">
    <property type="entry name" value="SANT/Myb"/>
</dbReference>
<protein>
    <submittedName>
        <fullName evidence="7">Uncharacterized protein</fullName>
    </submittedName>
</protein>
<gene>
    <name evidence="7" type="ORF">VitviT2T_028758</name>
</gene>
<dbReference type="InterPro" id="IPR015495">
    <property type="entry name" value="Myb_TF_plants"/>
</dbReference>
<evidence type="ECO:0000256" key="1">
    <source>
        <dbReference type="ARBA" id="ARBA00004123"/>
    </source>
</evidence>
<dbReference type="PANTHER" id="PTHR47999:SF25">
    <property type="entry name" value="MYB DOMAIN CLASS TRANSCRIPTION FACTOR"/>
    <property type="match status" value="1"/>
</dbReference>